<gene>
    <name evidence="2" type="ORF">TNCT_647981</name>
</gene>
<reference evidence="2" key="1">
    <citation type="submission" date="2020-07" db="EMBL/GenBank/DDBJ databases">
        <title>Multicomponent nature underlies the extraordinary mechanical properties of spider dragline silk.</title>
        <authorList>
            <person name="Kono N."/>
            <person name="Nakamura H."/>
            <person name="Mori M."/>
            <person name="Yoshida Y."/>
            <person name="Ohtoshi R."/>
            <person name="Malay A.D."/>
            <person name="Moran D.A.P."/>
            <person name="Tomita M."/>
            <person name="Numata K."/>
            <person name="Arakawa K."/>
        </authorList>
    </citation>
    <scope>NUCLEOTIDE SEQUENCE</scope>
</reference>
<keyword evidence="3" id="KW-1185">Reference proteome</keyword>
<organism evidence="2 3">
    <name type="scientific">Trichonephila clavata</name>
    <name type="common">Joro spider</name>
    <name type="synonym">Nephila clavata</name>
    <dbReference type="NCBI Taxonomy" id="2740835"/>
    <lineage>
        <taxon>Eukaryota</taxon>
        <taxon>Metazoa</taxon>
        <taxon>Ecdysozoa</taxon>
        <taxon>Arthropoda</taxon>
        <taxon>Chelicerata</taxon>
        <taxon>Arachnida</taxon>
        <taxon>Araneae</taxon>
        <taxon>Araneomorphae</taxon>
        <taxon>Entelegynae</taxon>
        <taxon>Araneoidea</taxon>
        <taxon>Nephilidae</taxon>
        <taxon>Trichonephila</taxon>
    </lineage>
</organism>
<keyword evidence="1" id="KW-0812">Transmembrane</keyword>
<feature type="transmembrane region" description="Helical" evidence="1">
    <location>
        <begin position="36"/>
        <end position="53"/>
    </location>
</feature>
<evidence type="ECO:0000313" key="2">
    <source>
        <dbReference type="EMBL" id="GFR25942.1"/>
    </source>
</evidence>
<protein>
    <submittedName>
        <fullName evidence="2">Uncharacterized protein</fullName>
    </submittedName>
</protein>
<sequence>MRKKNLPYTEMDDEESMAINVEKCIKVVFLLLPLKLRFSSFSLLLFVMLLFPFRRSIESAFIIINVKSDPAAINHECREDTFLEGGMGGGKDPTVLSGPLLRTLSDTIMRNLLNFYRSFVKTSTPSPLCE</sequence>
<keyword evidence="1" id="KW-0472">Membrane</keyword>
<dbReference type="AlphaFoldDB" id="A0A8X6LZ18"/>
<dbReference type="Proteomes" id="UP000887116">
    <property type="component" value="Unassembled WGS sequence"/>
</dbReference>
<dbReference type="EMBL" id="BMAO01038607">
    <property type="protein sequence ID" value="GFR25942.1"/>
    <property type="molecule type" value="Genomic_DNA"/>
</dbReference>
<evidence type="ECO:0000256" key="1">
    <source>
        <dbReference type="SAM" id="Phobius"/>
    </source>
</evidence>
<comment type="caution">
    <text evidence="2">The sequence shown here is derived from an EMBL/GenBank/DDBJ whole genome shotgun (WGS) entry which is preliminary data.</text>
</comment>
<name>A0A8X6LZ18_TRICU</name>
<accession>A0A8X6LZ18</accession>
<keyword evidence="1" id="KW-1133">Transmembrane helix</keyword>
<evidence type="ECO:0000313" key="3">
    <source>
        <dbReference type="Proteomes" id="UP000887116"/>
    </source>
</evidence>
<proteinExistence type="predicted"/>